<organism evidence="1 2">
    <name type="scientific">Fictibacillus barbaricus</name>
    <dbReference type="NCBI Taxonomy" id="182136"/>
    <lineage>
        <taxon>Bacteria</taxon>
        <taxon>Bacillati</taxon>
        <taxon>Bacillota</taxon>
        <taxon>Bacilli</taxon>
        <taxon>Bacillales</taxon>
        <taxon>Fictibacillaceae</taxon>
        <taxon>Fictibacillus</taxon>
    </lineage>
</organism>
<protein>
    <submittedName>
        <fullName evidence="1">Ribosomal protein L33</fullName>
    </submittedName>
</protein>
<keyword evidence="2" id="KW-1185">Reference proteome</keyword>
<gene>
    <name evidence="1" type="ORF">J2X07_003743</name>
</gene>
<proteinExistence type="predicted"/>
<dbReference type="GO" id="GO:0005840">
    <property type="term" value="C:ribosome"/>
    <property type="evidence" value="ECO:0007669"/>
    <property type="project" value="UniProtKB-KW"/>
</dbReference>
<dbReference type="RefSeq" id="WP_310262202.1">
    <property type="nucleotide sequence ID" value="NZ_JAVDWA010000010.1"/>
</dbReference>
<keyword evidence="1" id="KW-0689">Ribosomal protein</keyword>
<comment type="caution">
    <text evidence="1">The sequence shown here is derived from an EMBL/GenBank/DDBJ whole genome shotgun (WGS) entry which is preliminary data.</text>
</comment>
<dbReference type="EMBL" id="JAVDWA010000010">
    <property type="protein sequence ID" value="MDR7074746.1"/>
    <property type="molecule type" value="Genomic_DNA"/>
</dbReference>
<accession>A0ABU1U5R1</accession>
<keyword evidence="1" id="KW-0687">Ribonucleoprotein</keyword>
<dbReference type="Proteomes" id="UP001258181">
    <property type="component" value="Unassembled WGS sequence"/>
</dbReference>
<evidence type="ECO:0000313" key="1">
    <source>
        <dbReference type="EMBL" id="MDR7074746.1"/>
    </source>
</evidence>
<name>A0ABU1U5R1_9BACL</name>
<sequence>MVTITMECTQDKKRNGWVAEIQGFHSKYNFTNHFLKPKRYKRNVGNRFAIDKYDLHENKRYIIKLPDESTYNYAKVENDKVINIFESDVRDYLINSGHRPVMSINKVAEPVNIVSRNDNDFFLSKEIDYLFSNLKEAFINKQDGEQDVCNGIIVAVWNYATMFNAIEEFKLIHKALTEGKTSEEIKRSLAAMHTKIESKTASRAGILEKYNVPTFI</sequence>
<reference evidence="1 2" key="1">
    <citation type="submission" date="2023-07" db="EMBL/GenBank/DDBJ databases">
        <title>Sorghum-associated microbial communities from plants grown in Nebraska, USA.</title>
        <authorList>
            <person name="Schachtman D."/>
        </authorList>
    </citation>
    <scope>NUCLEOTIDE SEQUENCE [LARGE SCALE GENOMIC DNA]</scope>
    <source>
        <strain evidence="1 2">BE211</strain>
    </source>
</reference>
<evidence type="ECO:0000313" key="2">
    <source>
        <dbReference type="Proteomes" id="UP001258181"/>
    </source>
</evidence>